<keyword evidence="3 7" id="KW-0312">Gluconeogenesis</keyword>
<comment type="caution">
    <text evidence="9">The sequence shown here is derived from an EMBL/GenBank/DDBJ whole genome shotgun (WGS) entry which is preliminary data.</text>
</comment>
<dbReference type="PROSITE" id="PS51440">
    <property type="entry name" value="TIM_2"/>
    <property type="match status" value="1"/>
</dbReference>
<dbReference type="AlphaFoldDB" id="A0A2S8SQM8"/>
<dbReference type="SUPFAM" id="SSF51351">
    <property type="entry name" value="Triosephosphate isomerase (TIM)"/>
    <property type="match status" value="1"/>
</dbReference>
<comment type="subunit">
    <text evidence="7 8">Homodimer.</text>
</comment>
<dbReference type="UniPathway" id="UPA00138"/>
<proteinExistence type="inferred from homology"/>
<comment type="function">
    <text evidence="7">Involved in the gluconeogenesis. Catalyzes stereospecifically the conversion of dihydroxyacetone phosphate (DHAP) to D-glyceraldehyde-3-phosphate (G3P).</text>
</comment>
<evidence type="ECO:0000256" key="1">
    <source>
        <dbReference type="ARBA" id="ARBA00004680"/>
    </source>
</evidence>
<evidence type="ECO:0000256" key="3">
    <source>
        <dbReference type="ARBA" id="ARBA00022432"/>
    </source>
</evidence>
<protein>
    <recommendedName>
        <fullName evidence="7 8">Triosephosphate isomerase</fullName>
        <shortName evidence="7">TIM</shortName>
        <shortName evidence="7">TPI</shortName>
        <ecNumber evidence="7 8">5.3.1.1</ecNumber>
    </recommendedName>
    <alternativeName>
        <fullName evidence="7">Triose-phosphate isomerase</fullName>
    </alternativeName>
</protein>
<dbReference type="Pfam" id="PF00121">
    <property type="entry name" value="TIM"/>
    <property type="match status" value="1"/>
</dbReference>
<dbReference type="InterPro" id="IPR035990">
    <property type="entry name" value="TIM_sf"/>
</dbReference>
<dbReference type="PANTHER" id="PTHR21139:SF42">
    <property type="entry name" value="TRIOSEPHOSPHATE ISOMERASE"/>
    <property type="match status" value="1"/>
</dbReference>
<comment type="pathway">
    <text evidence="7 8">Carbohydrate biosynthesis; gluconeogenesis.</text>
</comment>
<evidence type="ECO:0000256" key="2">
    <source>
        <dbReference type="ARBA" id="ARBA00007422"/>
    </source>
</evidence>
<feature type="binding site" evidence="7">
    <location>
        <begin position="9"/>
        <end position="11"/>
    </location>
    <ligand>
        <name>substrate</name>
    </ligand>
</feature>
<evidence type="ECO:0000313" key="10">
    <source>
        <dbReference type="Proteomes" id="UP000237684"/>
    </source>
</evidence>
<reference evidence="9 10" key="1">
    <citation type="journal article" date="2018" name="Syst. Appl. Microbiol.">
        <title>Abditibacterium utsteinense sp. nov., the first cultivated member of candidate phylum FBP, isolated from ice-free Antarctic soil samples.</title>
        <authorList>
            <person name="Tahon G."/>
            <person name="Tytgat B."/>
            <person name="Lebbe L."/>
            <person name="Carlier A."/>
            <person name="Willems A."/>
        </authorList>
    </citation>
    <scope>NUCLEOTIDE SEQUENCE [LARGE SCALE GENOMIC DNA]</scope>
    <source>
        <strain evidence="9 10">LMG 29911</strain>
    </source>
</reference>
<dbReference type="InterPro" id="IPR013785">
    <property type="entry name" value="Aldolase_TIM"/>
</dbReference>
<keyword evidence="6 7" id="KW-0413">Isomerase</keyword>
<evidence type="ECO:0000256" key="5">
    <source>
        <dbReference type="ARBA" id="ARBA00023152"/>
    </source>
</evidence>
<name>A0A2S8SQM8_9BACT</name>
<evidence type="ECO:0000313" key="9">
    <source>
        <dbReference type="EMBL" id="PQV63103.1"/>
    </source>
</evidence>
<dbReference type="OrthoDB" id="9809429at2"/>
<dbReference type="HAMAP" id="MF_00147_B">
    <property type="entry name" value="TIM_B"/>
    <property type="match status" value="1"/>
</dbReference>
<gene>
    <name evidence="7" type="primary">tpiA</name>
    <name evidence="9" type="ORF">B1R32_1159</name>
</gene>
<dbReference type="EC" id="5.3.1.1" evidence="7 8"/>
<dbReference type="GO" id="GO:0019563">
    <property type="term" value="P:glycerol catabolic process"/>
    <property type="evidence" value="ECO:0007669"/>
    <property type="project" value="TreeGrafter"/>
</dbReference>
<dbReference type="GO" id="GO:0005829">
    <property type="term" value="C:cytosol"/>
    <property type="evidence" value="ECO:0007669"/>
    <property type="project" value="TreeGrafter"/>
</dbReference>
<keyword evidence="10" id="KW-1185">Reference proteome</keyword>
<evidence type="ECO:0000256" key="8">
    <source>
        <dbReference type="RuleBase" id="RU363013"/>
    </source>
</evidence>
<dbReference type="InterPro" id="IPR000652">
    <property type="entry name" value="Triosephosphate_isomerase"/>
</dbReference>
<dbReference type="GO" id="GO:0006094">
    <property type="term" value="P:gluconeogenesis"/>
    <property type="evidence" value="ECO:0007669"/>
    <property type="project" value="UniProtKB-UniRule"/>
</dbReference>
<evidence type="ECO:0000256" key="6">
    <source>
        <dbReference type="ARBA" id="ARBA00023235"/>
    </source>
</evidence>
<feature type="binding site" evidence="7">
    <location>
        <position position="188"/>
    </location>
    <ligand>
        <name>substrate</name>
    </ligand>
</feature>
<feature type="active site" description="Proton acceptor" evidence="7">
    <location>
        <position position="182"/>
    </location>
</feature>
<dbReference type="RefSeq" id="WP_106380761.1">
    <property type="nucleotide sequence ID" value="NZ_NIGF01000015.1"/>
</dbReference>
<dbReference type="GO" id="GO:0046166">
    <property type="term" value="P:glyceraldehyde-3-phosphate biosynthetic process"/>
    <property type="evidence" value="ECO:0007669"/>
    <property type="project" value="TreeGrafter"/>
</dbReference>
<dbReference type="FunFam" id="3.20.20.70:FF:000016">
    <property type="entry name" value="Triosephosphate isomerase"/>
    <property type="match status" value="1"/>
</dbReference>
<sequence>MRTPIIAGNWKLNKTISESTEFVASLQSLLGDFAGAEVVLCPVFTALHATKTALGDSPIALAGQDMYWKESGAYTGEVSASLLKDAGAKYVILGHSERRGRFGVPEPDLEGQAGAVFGDSDQSVNKKLVAALENGLVPVVCVGETLSERQNGHTDAVVENQIVMALNGIEASQIAGIVFAYEPVWAIGTGETCEADEANRVCGVIRATISSGFGEAAAQATRIQYGGSVKPENAAQLLSLEHIDGALVGGASLKADSFAAIIKAAL</sequence>
<dbReference type="NCBIfam" id="TIGR00419">
    <property type="entry name" value="tim"/>
    <property type="match status" value="1"/>
</dbReference>
<dbReference type="InterPro" id="IPR022896">
    <property type="entry name" value="TrioseP_Isoase_bac/euk"/>
</dbReference>
<dbReference type="Gene3D" id="3.20.20.70">
    <property type="entry name" value="Aldolase class I"/>
    <property type="match status" value="1"/>
</dbReference>
<dbReference type="InterPro" id="IPR020861">
    <property type="entry name" value="Triosephosphate_isomerase_AS"/>
</dbReference>
<accession>A0A2S8SQM8</accession>
<dbReference type="GO" id="GO:0004807">
    <property type="term" value="F:triose-phosphate isomerase activity"/>
    <property type="evidence" value="ECO:0007669"/>
    <property type="project" value="UniProtKB-UniRule"/>
</dbReference>
<dbReference type="EMBL" id="NIGF01000015">
    <property type="protein sequence ID" value="PQV63103.1"/>
    <property type="molecule type" value="Genomic_DNA"/>
</dbReference>
<dbReference type="FunCoup" id="A0A2S8SQM8">
    <property type="interactions" value="417"/>
</dbReference>
<comment type="similarity">
    <text evidence="2 7 8">Belongs to the triosephosphate isomerase family.</text>
</comment>
<dbReference type="PROSITE" id="PS00171">
    <property type="entry name" value="TIM_1"/>
    <property type="match status" value="1"/>
</dbReference>
<keyword evidence="4 7" id="KW-0963">Cytoplasm</keyword>
<dbReference type="UniPathway" id="UPA00109">
    <property type="reaction ID" value="UER00189"/>
</dbReference>
<comment type="subcellular location">
    <subcellularLocation>
        <location evidence="7 8">Cytoplasm</location>
    </subcellularLocation>
</comment>
<dbReference type="PANTHER" id="PTHR21139">
    <property type="entry name" value="TRIOSEPHOSPHATE ISOMERASE"/>
    <property type="match status" value="1"/>
</dbReference>
<dbReference type="GO" id="GO:0006096">
    <property type="term" value="P:glycolytic process"/>
    <property type="evidence" value="ECO:0007669"/>
    <property type="project" value="UniProtKB-UniRule"/>
</dbReference>
<feature type="active site" description="Electrophile" evidence="7">
    <location>
        <position position="95"/>
    </location>
</feature>
<organism evidence="9 10">
    <name type="scientific">Abditibacterium utsteinense</name>
    <dbReference type="NCBI Taxonomy" id="1960156"/>
    <lineage>
        <taxon>Bacteria</taxon>
        <taxon>Pseudomonadati</taxon>
        <taxon>Abditibacteriota</taxon>
        <taxon>Abditibacteriia</taxon>
        <taxon>Abditibacteriales</taxon>
        <taxon>Abditibacteriaceae</taxon>
        <taxon>Abditibacterium</taxon>
    </lineage>
</organism>
<dbReference type="Proteomes" id="UP000237684">
    <property type="component" value="Unassembled WGS sequence"/>
</dbReference>
<dbReference type="CDD" id="cd00311">
    <property type="entry name" value="TIM"/>
    <property type="match status" value="1"/>
</dbReference>
<feature type="binding site" evidence="7">
    <location>
        <position position="228"/>
    </location>
    <ligand>
        <name>substrate</name>
    </ligand>
</feature>
<dbReference type="InParanoid" id="A0A2S8SQM8"/>
<evidence type="ECO:0000256" key="7">
    <source>
        <dbReference type="HAMAP-Rule" id="MF_00147"/>
    </source>
</evidence>
<comment type="catalytic activity">
    <reaction evidence="7 8">
        <text>D-glyceraldehyde 3-phosphate = dihydroxyacetone phosphate</text>
        <dbReference type="Rhea" id="RHEA:18585"/>
        <dbReference type="ChEBI" id="CHEBI:57642"/>
        <dbReference type="ChEBI" id="CHEBI:59776"/>
        <dbReference type="EC" id="5.3.1.1"/>
    </reaction>
</comment>
<evidence type="ECO:0000256" key="4">
    <source>
        <dbReference type="ARBA" id="ARBA00022490"/>
    </source>
</evidence>
<comment type="pathway">
    <text evidence="1 7 8">Carbohydrate degradation; glycolysis; D-glyceraldehyde 3-phosphate from glycerone phosphate: step 1/1.</text>
</comment>
<feature type="binding site" evidence="7">
    <location>
        <begin position="249"/>
        <end position="250"/>
    </location>
    <ligand>
        <name>substrate</name>
    </ligand>
</feature>
<keyword evidence="5 7" id="KW-0324">Glycolysis</keyword>